<keyword evidence="5" id="KW-0443">Lipid metabolism</keyword>
<evidence type="ECO:0000256" key="2">
    <source>
        <dbReference type="ARBA" id="ARBA00022679"/>
    </source>
</evidence>
<evidence type="ECO:0000313" key="9">
    <source>
        <dbReference type="EMBL" id="OIR21298.1"/>
    </source>
</evidence>
<evidence type="ECO:0000256" key="5">
    <source>
        <dbReference type="ARBA" id="ARBA00023098"/>
    </source>
</evidence>
<dbReference type="GO" id="GO:0016746">
    <property type="term" value="F:acyltransferase activity"/>
    <property type="evidence" value="ECO:0007669"/>
    <property type="project" value="UniProtKB-KW"/>
</dbReference>
<name>A0A1J5TK21_9ARCH</name>
<dbReference type="Pfam" id="PF01553">
    <property type="entry name" value="Acyltransferase"/>
    <property type="match status" value="1"/>
</dbReference>
<comment type="subcellular location">
    <subcellularLocation>
        <location evidence="1">Membrane</location>
    </subcellularLocation>
</comment>
<dbReference type="Proteomes" id="UP000183375">
    <property type="component" value="Unassembled WGS sequence"/>
</dbReference>
<gene>
    <name evidence="9" type="ORF">BEU01_02895</name>
</gene>
<dbReference type="SUPFAM" id="SSF69593">
    <property type="entry name" value="Glycerol-3-phosphate (1)-acyltransferase"/>
    <property type="match status" value="1"/>
</dbReference>
<evidence type="ECO:0000256" key="4">
    <source>
        <dbReference type="ARBA" id="ARBA00022989"/>
    </source>
</evidence>
<proteinExistence type="predicted"/>
<dbReference type="CDD" id="cd07989">
    <property type="entry name" value="LPLAT_AGPAT-like"/>
    <property type="match status" value="1"/>
</dbReference>
<evidence type="ECO:0000256" key="1">
    <source>
        <dbReference type="ARBA" id="ARBA00004370"/>
    </source>
</evidence>
<dbReference type="InterPro" id="IPR002123">
    <property type="entry name" value="Plipid/glycerol_acylTrfase"/>
</dbReference>
<dbReference type="PANTHER" id="PTHR23063:SF52">
    <property type="entry name" value="LYSOPHOSPHATIDYLCHOLINE ACYLTRANSFERASE"/>
    <property type="match status" value="1"/>
</dbReference>
<sequence length="238" mass="27924">MWVIEILYFIYILIRLRLEIPFYSREKYRENVTNWCRKLMKRYNTNIYVHGKPQPGFLVPNHTSYLDTILVLALKAGGAVAKREIKDYLLFGPIGQKLGVLWVKRERKNSRSSVIDQLNNWDAVNKPLWIFPEGTTSPFGELYPFKMGVFKAAENSGMPIQPVVFCYDNPNVDWSSNGNDKDVLGSMIDFYRNKIRTNVYCFWLKPITIKPGEAKEKSDELHAKMLKYIKQFERPRNE</sequence>
<organism evidence="9 10">
    <name type="scientific">Marine Group III euryarchaeote CG-Epi4</name>
    <dbReference type="NCBI Taxonomy" id="1888998"/>
    <lineage>
        <taxon>Archaea</taxon>
        <taxon>Methanobacteriati</taxon>
        <taxon>Thermoplasmatota</taxon>
        <taxon>Thermoplasmata</taxon>
        <taxon>Candidatus Thermoprofundales</taxon>
    </lineage>
</organism>
<evidence type="ECO:0000259" key="8">
    <source>
        <dbReference type="SMART" id="SM00563"/>
    </source>
</evidence>
<evidence type="ECO:0000256" key="7">
    <source>
        <dbReference type="ARBA" id="ARBA00023315"/>
    </source>
</evidence>
<evidence type="ECO:0000256" key="6">
    <source>
        <dbReference type="ARBA" id="ARBA00023136"/>
    </source>
</evidence>
<keyword evidence="3" id="KW-0812">Transmembrane</keyword>
<dbReference type="PANTHER" id="PTHR23063">
    <property type="entry name" value="PHOSPHOLIPID ACYLTRANSFERASE"/>
    <property type="match status" value="1"/>
</dbReference>
<dbReference type="SMART" id="SM00563">
    <property type="entry name" value="PlsC"/>
    <property type="match status" value="1"/>
</dbReference>
<dbReference type="GO" id="GO:0006629">
    <property type="term" value="P:lipid metabolic process"/>
    <property type="evidence" value="ECO:0007669"/>
    <property type="project" value="UniProtKB-KW"/>
</dbReference>
<accession>A0A1J5TK21</accession>
<protein>
    <recommendedName>
        <fullName evidence="8">Phospholipid/glycerol acyltransferase domain-containing protein</fullName>
    </recommendedName>
</protein>
<dbReference type="AlphaFoldDB" id="A0A1J5TK21"/>
<reference evidence="9 10" key="1">
    <citation type="submission" date="2016-08" db="EMBL/GenBank/DDBJ databases">
        <title>New Insights into Marine Group III Euryarchaeota, from dark to light.</title>
        <authorList>
            <person name="Haro-Moreno J.M."/>
            <person name="Rodriguez-Valera F."/>
            <person name="Lopez-Garcia P."/>
            <person name="Moreira D."/>
            <person name="Martin-Cuadrado A.B."/>
        </authorList>
    </citation>
    <scope>NUCLEOTIDE SEQUENCE [LARGE SCALE GENOMIC DNA]</scope>
    <source>
        <strain evidence="9">CG-Epi4</strain>
    </source>
</reference>
<keyword evidence="4" id="KW-1133">Transmembrane helix</keyword>
<keyword evidence="6" id="KW-0472">Membrane</keyword>
<evidence type="ECO:0000256" key="3">
    <source>
        <dbReference type="ARBA" id="ARBA00022692"/>
    </source>
</evidence>
<keyword evidence="2" id="KW-0808">Transferase</keyword>
<dbReference type="GO" id="GO:0016020">
    <property type="term" value="C:membrane"/>
    <property type="evidence" value="ECO:0007669"/>
    <property type="project" value="UniProtKB-SubCell"/>
</dbReference>
<comment type="caution">
    <text evidence="9">The sequence shown here is derived from an EMBL/GenBank/DDBJ whole genome shotgun (WGS) entry which is preliminary data.</text>
</comment>
<dbReference type="EMBL" id="MIYX01000010">
    <property type="protein sequence ID" value="OIR21298.1"/>
    <property type="molecule type" value="Genomic_DNA"/>
</dbReference>
<keyword evidence="7" id="KW-0012">Acyltransferase</keyword>
<evidence type="ECO:0000313" key="10">
    <source>
        <dbReference type="Proteomes" id="UP000183375"/>
    </source>
</evidence>
<feature type="domain" description="Phospholipid/glycerol acyltransferase" evidence="8">
    <location>
        <begin position="56"/>
        <end position="168"/>
    </location>
</feature>